<sequence>MKAPVRHPSVWPVYQPNFSMYNMPIPDYPGSYPRLRTSKRSRVESIDLLRGVVMILMALDHVRDYFHKDAFLFSPTDLTQTNAAIFLTRLITHFCAPVFIFLAGTSAYLYGSTRGKKQLSFYLFTRGLWLIFAECFIVTLEWTFNPSYPYFNLAVIWVTGLSMVLLSALIYADQLVIAVLAVLIIAGHNLLDGVHYPGTGSGSFMWALLHEPGSFTFGHSSFTVRYPLLPWVGIMALGYTFGRYYLPTYNAQKRKQKLRWLGVGAVILFAALRASNGYGDPAHWAVQTNGLFSALSFLNVSKYPPSLLYVLMTLGPAFIFLSLFEKTPGIWRSAIAVFGRVPMFYYLAHLLLIHSLAIVAAVLSGYQWQDMVLNTNVNKAVEMQGYGFSLVTVYLVWLALIFILYTFCKRFDKYKRTNHTQKWWLGYL</sequence>
<feature type="transmembrane region" description="Helical" evidence="1">
    <location>
        <begin position="123"/>
        <end position="144"/>
    </location>
</feature>
<keyword evidence="1" id="KW-0472">Membrane</keyword>
<evidence type="ECO:0000313" key="3">
    <source>
        <dbReference type="EMBL" id="SDD54815.1"/>
    </source>
</evidence>
<dbReference type="InterPro" id="IPR012429">
    <property type="entry name" value="HGSNAT_cat"/>
</dbReference>
<dbReference type="PANTHER" id="PTHR40407:SF1">
    <property type="entry name" value="HEPARAN-ALPHA-GLUCOSAMINIDE N-ACETYLTRANSFERASE CATALYTIC DOMAIN-CONTAINING PROTEIN"/>
    <property type="match status" value="1"/>
</dbReference>
<evidence type="ECO:0000259" key="2">
    <source>
        <dbReference type="Pfam" id="PF07786"/>
    </source>
</evidence>
<evidence type="ECO:0000313" key="4">
    <source>
        <dbReference type="Proteomes" id="UP000198748"/>
    </source>
</evidence>
<dbReference type="STRING" id="659014.SAMN04487996_101289"/>
<reference evidence="4" key="1">
    <citation type="submission" date="2016-10" db="EMBL/GenBank/DDBJ databases">
        <authorList>
            <person name="Varghese N."/>
            <person name="Submissions S."/>
        </authorList>
    </citation>
    <scope>NUCLEOTIDE SEQUENCE [LARGE SCALE GENOMIC DNA]</scope>
    <source>
        <strain evidence="4">DSM 25329</strain>
    </source>
</reference>
<keyword evidence="1" id="KW-1133">Transmembrane helix</keyword>
<dbReference type="Proteomes" id="UP000198748">
    <property type="component" value="Unassembled WGS sequence"/>
</dbReference>
<gene>
    <name evidence="3" type="ORF">SAMN04487996_101289</name>
</gene>
<evidence type="ECO:0000256" key="1">
    <source>
        <dbReference type="SAM" id="Phobius"/>
    </source>
</evidence>
<feature type="transmembrane region" description="Helical" evidence="1">
    <location>
        <begin position="306"/>
        <end position="324"/>
    </location>
</feature>
<feature type="transmembrane region" description="Helical" evidence="1">
    <location>
        <begin position="86"/>
        <end position="111"/>
    </location>
</feature>
<accession>A0A1G6VPN4</accession>
<feature type="transmembrane region" description="Helical" evidence="1">
    <location>
        <begin position="344"/>
        <end position="366"/>
    </location>
</feature>
<dbReference type="AlphaFoldDB" id="A0A1G6VPN4"/>
<feature type="domain" description="Heparan-alpha-glucosaminide N-acetyltransferase catalytic" evidence="2">
    <location>
        <begin position="42"/>
        <end position="254"/>
    </location>
</feature>
<feature type="transmembrane region" description="Helical" evidence="1">
    <location>
        <begin position="258"/>
        <end position="275"/>
    </location>
</feature>
<feature type="transmembrane region" description="Helical" evidence="1">
    <location>
        <begin position="228"/>
        <end position="246"/>
    </location>
</feature>
<dbReference type="Pfam" id="PF07786">
    <property type="entry name" value="HGSNAT_cat"/>
    <property type="match status" value="1"/>
</dbReference>
<feature type="transmembrane region" description="Helical" evidence="1">
    <location>
        <begin position="175"/>
        <end position="191"/>
    </location>
</feature>
<dbReference type="EMBL" id="FNAN01000001">
    <property type="protein sequence ID" value="SDD54815.1"/>
    <property type="molecule type" value="Genomic_DNA"/>
</dbReference>
<keyword evidence="4" id="KW-1185">Reference proteome</keyword>
<dbReference type="PANTHER" id="PTHR40407">
    <property type="entry name" value="MEMBRANE PROTEIN-LIKE PROTEIN"/>
    <property type="match status" value="1"/>
</dbReference>
<keyword evidence="1" id="KW-0812">Transmembrane</keyword>
<proteinExistence type="predicted"/>
<feature type="transmembrane region" description="Helical" evidence="1">
    <location>
        <begin position="386"/>
        <end position="408"/>
    </location>
</feature>
<protein>
    <submittedName>
        <fullName evidence="3">Uncharacterized membrane protein</fullName>
    </submittedName>
</protein>
<name>A0A1G6VPN4_9BACT</name>
<feature type="transmembrane region" description="Helical" evidence="1">
    <location>
        <begin position="150"/>
        <end position="170"/>
    </location>
</feature>
<organism evidence="3 4">
    <name type="scientific">Dyadobacter soli</name>
    <dbReference type="NCBI Taxonomy" id="659014"/>
    <lineage>
        <taxon>Bacteria</taxon>
        <taxon>Pseudomonadati</taxon>
        <taxon>Bacteroidota</taxon>
        <taxon>Cytophagia</taxon>
        <taxon>Cytophagales</taxon>
        <taxon>Spirosomataceae</taxon>
        <taxon>Dyadobacter</taxon>
    </lineage>
</organism>